<accession>G0NZL9</accession>
<proteinExistence type="predicted"/>
<evidence type="ECO:0000313" key="1">
    <source>
        <dbReference type="EMBL" id="EGT41207.1"/>
    </source>
</evidence>
<organism evidence="2">
    <name type="scientific">Caenorhabditis brenneri</name>
    <name type="common">Nematode worm</name>
    <dbReference type="NCBI Taxonomy" id="135651"/>
    <lineage>
        <taxon>Eukaryota</taxon>
        <taxon>Metazoa</taxon>
        <taxon>Ecdysozoa</taxon>
        <taxon>Nematoda</taxon>
        <taxon>Chromadorea</taxon>
        <taxon>Rhabditida</taxon>
        <taxon>Rhabditina</taxon>
        <taxon>Rhabditomorpha</taxon>
        <taxon>Rhabditoidea</taxon>
        <taxon>Rhabditidae</taxon>
        <taxon>Peloderinae</taxon>
        <taxon>Caenorhabditis</taxon>
    </lineage>
</organism>
<dbReference type="OMA" id="RMSIDIQ"/>
<protein>
    <submittedName>
        <fullName evidence="1">Uncharacterized protein</fullName>
    </submittedName>
</protein>
<dbReference type="FunCoup" id="G0NZL9">
    <property type="interactions" value="234"/>
</dbReference>
<name>G0NZL9_CAEBE</name>
<evidence type="ECO:0000313" key="2">
    <source>
        <dbReference type="Proteomes" id="UP000008068"/>
    </source>
</evidence>
<dbReference type="Proteomes" id="UP000008068">
    <property type="component" value="Unassembled WGS sequence"/>
</dbReference>
<reference evidence="2" key="1">
    <citation type="submission" date="2011-07" db="EMBL/GenBank/DDBJ databases">
        <authorList>
            <consortium name="Caenorhabditis brenneri Sequencing and Analysis Consortium"/>
            <person name="Wilson R.K."/>
        </authorList>
    </citation>
    <scope>NUCLEOTIDE SEQUENCE [LARGE SCALE GENOMIC DNA]</scope>
    <source>
        <strain evidence="2">PB2801</strain>
    </source>
</reference>
<dbReference type="AlphaFoldDB" id="G0NZL9"/>
<gene>
    <name evidence="1" type="ORF">CAEBREN_19980</name>
</gene>
<dbReference type="EMBL" id="GL379990">
    <property type="protein sequence ID" value="EGT41207.1"/>
    <property type="molecule type" value="Genomic_DNA"/>
</dbReference>
<dbReference type="eggNOG" id="ENOG502TJ22">
    <property type="taxonomic scope" value="Eukaryota"/>
</dbReference>
<sequence length="248" mass="28725">MNQQPLPNVLPNRAAQNLLRAVEQGQWIPVHMIPELARQMQPMLIPGAEDLQLLHLMLDLVQTTSTYMSYYLSNHAMFECPTFYSTSVYYIYKLALKRRQNPVYLDTLAVVVKRRLRDLFPHAAYLPNLPSLQQIIISNHFYEGGVQGIYGFQKERAWNRFEKVLGEAYSYIGTYHQCHGTTPNVDFLYQFAILYTKYNGGVGREQFHNAACNYLRTNLPQVGQEFFRQLSHGFQNTLTLQDMAVTFA</sequence>
<dbReference type="InParanoid" id="G0NZL9"/>
<keyword evidence="2" id="KW-1185">Reference proteome</keyword>
<dbReference type="HOGENOM" id="CLU_1090806_0_0_1"/>